<protein>
    <submittedName>
        <fullName evidence="1">Uncharacterized protein</fullName>
    </submittedName>
</protein>
<name>A0AAQ3WML3_PASNO</name>
<proteinExistence type="predicted"/>
<reference evidence="1 2" key="1">
    <citation type="submission" date="2024-02" db="EMBL/GenBank/DDBJ databases">
        <title>High-quality chromosome-scale genome assembly of Pensacola bahiagrass (Paspalum notatum Flugge var. saurae).</title>
        <authorList>
            <person name="Vega J.M."/>
            <person name="Podio M."/>
            <person name="Orjuela J."/>
            <person name="Siena L.A."/>
            <person name="Pessino S.C."/>
            <person name="Combes M.C."/>
            <person name="Mariac C."/>
            <person name="Albertini E."/>
            <person name="Pupilli F."/>
            <person name="Ortiz J.P.A."/>
            <person name="Leblanc O."/>
        </authorList>
    </citation>
    <scope>NUCLEOTIDE SEQUENCE [LARGE SCALE GENOMIC DNA]</scope>
    <source>
        <strain evidence="1">R1</strain>
        <tissue evidence="1">Leaf</tissue>
    </source>
</reference>
<organism evidence="1 2">
    <name type="scientific">Paspalum notatum var. saurae</name>
    <dbReference type="NCBI Taxonomy" id="547442"/>
    <lineage>
        <taxon>Eukaryota</taxon>
        <taxon>Viridiplantae</taxon>
        <taxon>Streptophyta</taxon>
        <taxon>Embryophyta</taxon>
        <taxon>Tracheophyta</taxon>
        <taxon>Spermatophyta</taxon>
        <taxon>Magnoliopsida</taxon>
        <taxon>Liliopsida</taxon>
        <taxon>Poales</taxon>
        <taxon>Poaceae</taxon>
        <taxon>PACMAD clade</taxon>
        <taxon>Panicoideae</taxon>
        <taxon>Andropogonodae</taxon>
        <taxon>Paspaleae</taxon>
        <taxon>Paspalinae</taxon>
        <taxon>Paspalum</taxon>
    </lineage>
</organism>
<dbReference type="AlphaFoldDB" id="A0AAQ3WML3"/>
<dbReference type="Proteomes" id="UP001341281">
    <property type="component" value="Chromosome 03"/>
</dbReference>
<accession>A0AAQ3WML3</accession>
<dbReference type="EMBL" id="CP144747">
    <property type="protein sequence ID" value="WVZ67091.1"/>
    <property type="molecule type" value="Genomic_DNA"/>
</dbReference>
<sequence>PEKPVARRLAAVLGPNVSSSLPVTRKTLNPLPLSVWNSHCTAGMPGQTPLLAQVLNAAGSYGLHARTPAGLIDRSIIRSWVGVVGEAGVVDVEDPGVEPVGGGRVVVDLGGVGGGLARDGGHVPVVLAPGHVGGDVGDALRRHGAPALGVVGLHHDAPGEAVGVVAAAAPEPRWRPLGDVAQQRGHY</sequence>
<feature type="non-terminal residue" evidence="1">
    <location>
        <position position="187"/>
    </location>
</feature>
<evidence type="ECO:0000313" key="1">
    <source>
        <dbReference type="EMBL" id="WVZ67091.1"/>
    </source>
</evidence>
<gene>
    <name evidence="1" type="ORF">U9M48_016227</name>
</gene>
<keyword evidence="2" id="KW-1185">Reference proteome</keyword>
<evidence type="ECO:0000313" key="2">
    <source>
        <dbReference type="Proteomes" id="UP001341281"/>
    </source>
</evidence>